<evidence type="ECO:0000259" key="3">
    <source>
        <dbReference type="PROSITE" id="PS51387"/>
    </source>
</evidence>
<gene>
    <name evidence="4" type="ORF">VSH64_25635</name>
</gene>
<accession>A0ABZ1HWM4</accession>
<keyword evidence="5" id="KW-1185">Reference proteome</keyword>
<dbReference type="InterPro" id="IPR006094">
    <property type="entry name" value="Oxid_FAD_bind_N"/>
</dbReference>
<dbReference type="Proteomes" id="UP001330812">
    <property type="component" value="Chromosome"/>
</dbReference>
<evidence type="ECO:0000313" key="4">
    <source>
        <dbReference type="EMBL" id="WSE26259.1"/>
    </source>
</evidence>
<feature type="domain" description="FAD-binding PCMH-type" evidence="3">
    <location>
        <begin position="1"/>
        <end position="176"/>
    </location>
</feature>
<dbReference type="InterPro" id="IPR036318">
    <property type="entry name" value="FAD-bd_PCMH-like_sf"/>
</dbReference>
<dbReference type="InterPro" id="IPR016164">
    <property type="entry name" value="FAD-linked_Oxase-like_C"/>
</dbReference>
<evidence type="ECO:0000313" key="5">
    <source>
        <dbReference type="Proteomes" id="UP001330812"/>
    </source>
</evidence>
<evidence type="ECO:0000256" key="1">
    <source>
        <dbReference type="ARBA" id="ARBA00022630"/>
    </source>
</evidence>
<dbReference type="SUPFAM" id="SSF55103">
    <property type="entry name" value="FAD-linked oxidases, C-terminal domain"/>
    <property type="match status" value="1"/>
</dbReference>
<dbReference type="Gene3D" id="3.30.465.10">
    <property type="match status" value="1"/>
</dbReference>
<protein>
    <submittedName>
        <fullName evidence="4">FAD-binding protein</fullName>
    </submittedName>
</protein>
<name>A0ABZ1HWM4_9PSEU</name>
<keyword evidence="1" id="KW-0285">Flavoprotein</keyword>
<dbReference type="InterPro" id="IPR016169">
    <property type="entry name" value="FAD-bd_PCMH_sub2"/>
</dbReference>
<evidence type="ECO:0000256" key="2">
    <source>
        <dbReference type="ARBA" id="ARBA00022827"/>
    </source>
</evidence>
<dbReference type="InterPro" id="IPR016166">
    <property type="entry name" value="FAD-bd_PCMH"/>
</dbReference>
<dbReference type="PROSITE" id="PS51387">
    <property type="entry name" value="FAD_PCMH"/>
    <property type="match status" value="1"/>
</dbReference>
<sequence length="375" mass="38135">MHSLSPSTVDEVRAAVADTAGTHPRLLITGAGTAAGWGAPAAPADAIVDTTALSGVVKYAPADLTIAVLAGTPFTAIQQTLAEAGQRVAFDPARARHGATVGGLLATADAGPLRTAFGSLRDLVIGTTVVLGDATVASSGGHVIKNVAGYDLAKLFHGSLGTLGVVAEVVLRLHPLPQATSTVAVDAGVAEAFELAGKIVMTGWEASALEWCDGRLLVKLEGTEAGVRQREAEVCRLAGASARALSDEEAATAWESVAAVADGGPNATVVRIGTLPAAGPAVVEKLASATSSVAIGVHTARFEGGDHDELLARLHTEFGAAVTVLHREGLSDRSGWGPPPAPVGVLRAVKRQFDPAGRFGAGRFTPWLENEERAS</sequence>
<organism evidence="4 5">
    <name type="scientific">Amycolatopsis rhabdoformis</name>
    <dbReference type="NCBI Taxonomy" id="1448059"/>
    <lineage>
        <taxon>Bacteria</taxon>
        <taxon>Bacillati</taxon>
        <taxon>Actinomycetota</taxon>
        <taxon>Actinomycetes</taxon>
        <taxon>Pseudonocardiales</taxon>
        <taxon>Pseudonocardiaceae</taxon>
        <taxon>Amycolatopsis</taxon>
    </lineage>
</organism>
<dbReference type="EMBL" id="CP142149">
    <property type="protein sequence ID" value="WSE26259.1"/>
    <property type="molecule type" value="Genomic_DNA"/>
</dbReference>
<dbReference type="RefSeq" id="WP_326565227.1">
    <property type="nucleotide sequence ID" value="NZ_CP142149.1"/>
</dbReference>
<proteinExistence type="predicted"/>
<keyword evidence="2" id="KW-0274">FAD</keyword>
<dbReference type="PANTHER" id="PTHR11748">
    <property type="entry name" value="D-LACTATE DEHYDROGENASE"/>
    <property type="match status" value="1"/>
</dbReference>
<dbReference type="SUPFAM" id="SSF56176">
    <property type="entry name" value="FAD-binding/transporter-associated domain-like"/>
    <property type="match status" value="1"/>
</dbReference>
<dbReference type="Pfam" id="PF01565">
    <property type="entry name" value="FAD_binding_4"/>
    <property type="match status" value="1"/>
</dbReference>
<dbReference type="PANTHER" id="PTHR11748:SF103">
    <property type="entry name" value="GLYCOLATE OXIDASE SUBUNIT GLCE"/>
    <property type="match status" value="1"/>
</dbReference>
<reference evidence="4 5" key="1">
    <citation type="journal article" date="2015" name="Int. J. Syst. Evol. Microbiol.">
        <title>Amycolatopsis rhabdoformis sp. nov., an actinomycete isolated from a tropical forest soil.</title>
        <authorList>
            <person name="Souza W.R."/>
            <person name="Silva R.E."/>
            <person name="Goodfellow M."/>
            <person name="Busarakam K."/>
            <person name="Figueiro F.S."/>
            <person name="Ferreira D."/>
            <person name="Rodrigues-Filho E."/>
            <person name="Moraes L.A.B."/>
            <person name="Zucchi T.D."/>
        </authorList>
    </citation>
    <scope>NUCLEOTIDE SEQUENCE [LARGE SCALE GENOMIC DNA]</scope>
    <source>
        <strain evidence="4 5">NCIMB 14900</strain>
    </source>
</reference>